<dbReference type="EMBL" id="BMAT01011613">
    <property type="protein sequence ID" value="GFR75795.1"/>
    <property type="molecule type" value="Genomic_DNA"/>
</dbReference>
<dbReference type="Gene3D" id="1.10.533.10">
    <property type="entry name" value="Death Domain, Fas"/>
    <property type="match status" value="1"/>
</dbReference>
<dbReference type="PANTHER" id="PTHR15034">
    <property type="entry name" value="DEATH DOMAIN-CONTAINING PROTEIN CRADD"/>
    <property type="match status" value="1"/>
</dbReference>
<evidence type="ECO:0000313" key="5">
    <source>
        <dbReference type="Proteomes" id="UP000762676"/>
    </source>
</evidence>
<organism evidence="4 5">
    <name type="scientific">Elysia marginata</name>
    <dbReference type="NCBI Taxonomy" id="1093978"/>
    <lineage>
        <taxon>Eukaryota</taxon>
        <taxon>Metazoa</taxon>
        <taxon>Spiralia</taxon>
        <taxon>Lophotrochozoa</taxon>
        <taxon>Mollusca</taxon>
        <taxon>Gastropoda</taxon>
        <taxon>Heterobranchia</taxon>
        <taxon>Euthyneura</taxon>
        <taxon>Panpulmonata</taxon>
        <taxon>Sacoglossa</taxon>
        <taxon>Placobranchoidea</taxon>
        <taxon>Plakobranchidae</taxon>
        <taxon>Elysia</taxon>
    </lineage>
</organism>
<feature type="region of interest" description="Disordered" evidence="2">
    <location>
        <begin position="455"/>
        <end position="479"/>
    </location>
</feature>
<dbReference type="GO" id="GO:0002020">
    <property type="term" value="F:protease binding"/>
    <property type="evidence" value="ECO:0007669"/>
    <property type="project" value="InterPro"/>
</dbReference>
<feature type="region of interest" description="Disordered" evidence="2">
    <location>
        <begin position="94"/>
        <end position="127"/>
    </location>
</feature>
<dbReference type="SMART" id="SM00114">
    <property type="entry name" value="CARD"/>
    <property type="match status" value="1"/>
</dbReference>
<feature type="region of interest" description="Disordered" evidence="2">
    <location>
        <begin position="502"/>
        <end position="531"/>
    </location>
</feature>
<dbReference type="GO" id="GO:0070513">
    <property type="term" value="F:death domain binding"/>
    <property type="evidence" value="ECO:0007669"/>
    <property type="project" value="InterPro"/>
</dbReference>
<dbReference type="CDD" id="cd01671">
    <property type="entry name" value="CARD"/>
    <property type="match status" value="1"/>
</dbReference>
<gene>
    <name evidence="4" type="ORF">ElyMa_005784000</name>
</gene>
<dbReference type="InterPro" id="IPR037939">
    <property type="entry name" value="CRADD"/>
</dbReference>
<feature type="region of interest" description="Disordered" evidence="2">
    <location>
        <begin position="225"/>
        <end position="244"/>
    </location>
</feature>
<dbReference type="Pfam" id="PF00619">
    <property type="entry name" value="CARD"/>
    <property type="match status" value="1"/>
</dbReference>
<dbReference type="GO" id="GO:0042981">
    <property type="term" value="P:regulation of apoptotic process"/>
    <property type="evidence" value="ECO:0007669"/>
    <property type="project" value="InterPro"/>
</dbReference>
<keyword evidence="5" id="KW-1185">Reference proteome</keyword>
<evidence type="ECO:0000256" key="1">
    <source>
        <dbReference type="SAM" id="Coils"/>
    </source>
</evidence>
<dbReference type="PANTHER" id="PTHR15034:SF5">
    <property type="entry name" value="DEATH DOMAIN-CONTAINING PROTEIN CRADD"/>
    <property type="match status" value="1"/>
</dbReference>
<keyword evidence="1" id="KW-0175">Coiled coil</keyword>
<reference evidence="4 5" key="1">
    <citation type="journal article" date="2021" name="Elife">
        <title>Chloroplast acquisition without the gene transfer in kleptoplastic sea slugs, Plakobranchus ocellatus.</title>
        <authorList>
            <person name="Maeda T."/>
            <person name="Takahashi S."/>
            <person name="Yoshida T."/>
            <person name="Shimamura S."/>
            <person name="Takaki Y."/>
            <person name="Nagai Y."/>
            <person name="Toyoda A."/>
            <person name="Suzuki Y."/>
            <person name="Arimoto A."/>
            <person name="Ishii H."/>
            <person name="Satoh N."/>
            <person name="Nishiyama T."/>
            <person name="Hasebe M."/>
            <person name="Maruyama T."/>
            <person name="Minagawa J."/>
            <person name="Obokata J."/>
            <person name="Shigenobu S."/>
        </authorList>
    </citation>
    <scope>NUCLEOTIDE SEQUENCE [LARGE SCALE GENOMIC DNA]</scope>
</reference>
<comment type="caution">
    <text evidence="4">The sequence shown here is derived from an EMBL/GenBank/DDBJ whole genome shotgun (WGS) entry which is preliminary data.</text>
</comment>
<dbReference type="Proteomes" id="UP000762676">
    <property type="component" value="Unassembled WGS sequence"/>
</dbReference>
<dbReference type="InterPro" id="IPR001315">
    <property type="entry name" value="CARD"/>
</dbReference>
<feature type="coiled-coil region" evidence="1">
    <location>
        <begin position="327"/>
        <end position="417"/>
    </location>
</feature>
<sequence>MNESQKAVLRRYHQKLADDLIVTEDLLGEMFQEGIFPHGIIELIRAERVPPDRVQKLLELLPKRGPDAFDLFVKVLEESYPWLATLLASAPQVKPQPVGATTSTTKADGAGHRHPSVRGQARPSSPGLHGMDFVDGDIKKLVQAFVHKQFGQSKRISEKDKKSVERFVSDQIQRERTRYLSMLSSTPSTPCSDMGSASDNVFQATEIQDHLFSIHMKLEPHVTSIKASSNKSNTTTTTNTTNNNSISNAQCTSCSCDGGDTHEHCIFHNHQLQPKNQKLMPEDMDFQLVAKEVEEVVRHVELLEAKLADGLALFDPRLHNQPIASLIELVMRRCDRLEEELGAERDRVSDLLEECHKYSEHIELLEKERGELRKQITAIYQDMGTLRQQKAELRDKLRQAEKDKAQWQAQLERGRESNFRLGFVSKQAKTTPRTGGANMGGAGLGGVAGSATTDDGGAAGVSHANEGARRPTTRGAGLRTPVAYTGYSRRYQGVVSRYAMSGAKKRVTPATGQRDAQGRNLGTRYKEASGQ</sequence>
<name>A0AAV4FSQ4_9GAST</name>
<accession>A0AAV4FSQ4</accession>
<dbReference type="SUPFAM" id="SSF47986">
    <property type="entry name" value="DEATH domain"/>
    <property type="match status" value="1"/>
</dbReference>
<dbReference type="InterPro" id="IPR011029">
    <property type="entry name" value="DEATH-like_dom_sf"/>
</dbReference>
<feature type="domain" description="CARD" evidence="3">
    <location>
        <begin position="1"/>
        <end position="91"/>
    </location>
</feature>
<proteinExistence type="predicted"/>
<dbReference type="PROSITE" id="PS50209">
    <property type="entry name" value="CARD"/>
    <property type="match status" value="1"/>
</dbReference>
<protein>
    <submittedName>
        <fullName evidence="4">CASP2 and RIPK1 domain containing adaptor with death domain</fullName>
    </submittedName>
</protein>
<evidence type="ECO:0000259" key="3">
    <source>
        <dbReference type="PROSITE" id="PS50209"/>
    </source>
</evidence>
<evidence type="ECO:0000256" key="2">
    <source>
        <dbReference type="SAM" id="MobiDB-lite"/>
    </source>
</evidence>
<dbReference type="AlphaFoldDB" id="A0AAV4FSQ4"/>
<evidence type="ECO:0000313" key="4">
    <source>
        <dbReference type="EMBL" id="GFR75795.1"/>
    </source>
</evidence>